<gene>
    <name evidence="2" type="ORF">SAMN05421790_101522</name>
</gene>
<dbReference type="SUPFAM" id="SSF50891">
    <property type="entry name" value="Cyclophilin-like"/>
    <property type="match status" value="1"/>
</dbReference>
<keyword evidence="3" id="KW-1185">Reference proteome</keyword>
<protein>
    <recommendedName>
        <fullName evidence="1">Cyclophilin TM1367-like domain-containing protein</fullName>
    </recommendedName>
</protein>
<sequence>MKKIRLHVNQHHLHGILYDTPAGRAIWENLPVTAKGNTWGEEIYFSIDADVKMEKGTEIVEEGDLCYWPPGSAFCIFYGQTPASLEGEIRPASAVEVVGKITDDVEVLKQVNGLPKVMVARE</sequence>
<feature type="domain" description="Cyclophilin TM1367-like" evidence="1">
    <location>
        <begin position="2"/>
        <end position="119"/>
    </location>
</feature>
<proteinExistence type="predicted"/>
<name>A0A1N7IYY8_9BACL</name>
<reference evidence="3" key="1">
    <citation type="submission" date="2017-01" db="EMBL/GenBank/DDBJ databases">
        <authorList>
            <person name="Varghese N."/>
            <person name="Submissions S."/>
        </authorList>
    </citation>
    <scope>NUCLEOTIDE SEQUENCE [LARGE SCALE GENOMIC DNA]</scope>
    <source>
        <strain evidence="3">DSM 45196</strain>
    </source>
</reference>
<dbReference type="InterPro" id="IPR029000">
    <property type="entry name" value="Cyclophilin-like_dom_sf"/>
</dbReference>
<dbReference type="AlphaFoldDB" id="A0A1N7IYY8"/>
<dbReference type="InterPro" id="IPR025658">
    <property type="entry name" value="Cyclophilin_TM1367"/>
</dbReference>
<dbReference type="EMBL" id="FTOD01000001">
    <property type="protein sequence ID" value="SIS42216.1"/>
    <property type="molecule type" value="Genomic_DNA"/>
</dbReference>
<accession>A0A1N7IYY8</accession>
<organism evidence="2 3">
    <name type="scientific">Kroppenstedtia eburnea</name>
    <dbReference type="NCBI Taxonomy" id="714067"/>
    <lineage>
        <taxon>Bacteria</taxon>
        <taxon>Bacillati</taxon>
        <taxon>Bacillota</taxon>
        <taxon>Bacilli</taxon>
        <taxon>Bacillales</taxon>
        <taxon>Thermoactinomycetaceae</taxon>
        <taxon>Kroppenstedtia</taxon>
    </lineage>
</organism>
<evidence type="ECO:0000313" key="2">
    <source>
        <dbReference type="EMBL" id="SIS42216.1"/>
    </source>
</evidence>
<dbReference type="OrthoDB" id="9801466at2"/>
<dbReference type="Gene3D" id="2.40.100.20">
    <property type="match status" value="1"/>
</dbReference>
<evidence type="ECO:0000259" key="1">
    <source>
        <dbReference type="Pfam" id="PF04126"/>
    </source>
</evidence>
<dbReference type="Proteomes" id="UP000186795">
    <property type="component" value="Unassembled WGS sequence"/>
</dbReference>
<evidence type="ECO:0000313" key="3">
    <source>
        <dbReference type="Proteomes" id="UP000186795"/>
    </source>
</evidence>
<dbReference type="RefSeq" id="WP_076523175.1">
    <property type="nucleotide sequence ID" value="NZ_CP048103.1"/>
</dbReference>
<dbReference type="Pfam" id="PF04126">
    <property type="entry name" value="Cyclophil_like"/>
    <property type="match status" value="1"/>
</dbReference>